<comment type="caution">
    <text evidence="2">The sequence shown here is derived from an EMBL/GenBank/DDBJ whole genome shotgun (WGS) entry which is preliminary data.</text>
</comment>
<evidence type="ECO:0000313" key="3">
    <source>
        <dbReference type="Proteomes" id="UP001518989"/>
    </source>
</evidence>
<sequence length="119" mass="12610">MAKLARRPTTPPPSPRAPADPAKAALQRISALIARGFDANRLTREAADVLNGWATTMEADDLRELLDEVHGQLAEGVEAAEDAGSEIEADDAASTRAHRRSVSALVAARDAFGLAVQRL</sequence>
<dbReference type="RefSeq" id="WP_207419896.1">
    <property type="nucleotide sequence ID" value="NZ_CP061181.1"/>
</dbReference>
<keyword evidence="3" id="KW-1185">Reference proteome</keyword>
<evidence type="ECO:0000256" key="1">
    <source>
        <dbReference type="SAM" id="MobiDB-lite"/>
    </source>
</evidence>
<organism evidence="2 3">
    <name type="scientific">Roseomonas haemaphysalidis</name>
    <dbReference type="NCBI Taxonomy" id="2768162"/>
    <lineage>
        <taxon>Bacteria</taxon>
        <taxon>Pseudomonadati</taxon>
        <taxon>Pseudomonadota</taxon>
        <taxon>Alphaproteobacteria</taxon>
        <taxon>Acetobacterales</taxon>
        <taxon>Roseomonadaceae</taxon>
        <taxon>Roseomonas</taxon>
    </lineage>
</organism>
<feature type="region of interest" description="Disordered" evidence="1">
    <location>
        <begin position="1"/>
        <end position="22"/>
    </location>
</feature>
<gene>
    <name evidence="2" type="ORF">IAI61_22020</name>
</gene>
<reference evidence="2 3" key="1">
    <citation type="submission" date="2020-09" db="EMBL/GenBank/DDBJ databases">
        <title>Roseomonas.</title>
        <authorList>
            <person name="Zhu W."/>
        </authorList>
    </citation>
    <scope>NUCLEOTIDE SEQUENCE [LARGE SCALE GENOMIC DNA]</scope>
    <source>
        <strain evidence="2 3">573</strain>
    </source>
</reference>
<evidence type="ECO:0008006" key="4">
    <source>
        <dbReference type="Google" id="ProtNLM"/>
    </source>
</evidence>
<dbReference type="EMBL" id="JACTNG010000018">
    <property type="protein sequence ID" value="MBO1081714.1"/>
    <property type="molecule type" value="Genomic_DNA"/>
</dbReference>
<protein>
    <recommendedName>
        <fullName evidence="4">DUF3486 family protein</fullName>
    </recommendedName>
</protein>
<feature type="compositionally biased region" description="Pro residues" evidence="1">
    <location>
        <begin position="9"/>
        <end position="18"/>
    </location>
</feature>
<accession>A0ABS3KW61</accession>
<proteinExistence type="predicted"/>
<name>A0ABS3KW61_9PROT</name>
<evidence type="ECO:0000313" key="2">
    <source>
        <dbReference type="EMBL" id="MBO1081714.1"/>
    </source>
</evidence>
<dbReference type="Proteomes" id="UP001518989">
    <property type="component" value="Unassembled WGS sequence"/>
</dbReference>